<gene>
    <name evidence="2" type="ORF">F2Q70_00028283</name>
</gene>
<dbReference type="GO" id="GO:0003714">
    <property type="term" value="F:transcription corepressor activity"/>
    <property type="evidence" value="ECO:0007669"/>
    <property type="project" value="InterPro"/>
</dbReference>
<organism evidence="2">
    <name type="scientific">Brassica cretica</name>
    <name type="common">Mustard</name>
    <dbReference type="NCBI Taxonomy" id="69181"/>
    <lineage>
        <taxon>Eukaryota</taxon>
        <taxon>Viridiplantae</taxon>
        <taxon>Streptophyta</taxon>
        <taxon>Embryophyta</taxon>
        <taxon>Tracheophyta</taxon>
        <taxon>Spermatophyta</taxon>
        <taxon>Magnoliopsida</taxon>
        <taxon>eudicotyledons</taxon>
        <taxon>Gunneridae</taxon>
        <taxon>Pentapetalae</taxon>
        <taxon>rosids</taxon>
        <taxon>malvids</taxon>
        <taxon>Brassicales</taxon>
        <taxon>Brassicaceae</taxon>
        <taxon>Brassiceae</taxon>
        <taxon>Brassica</taxon>
    </lineage>
</organism>
<dbReference type="PANTHER" id="PTHR44376">
    <property type="entry name" value="TRANSCRIPTIONAL REGULATOR OF FILAMENTOUS GROWTH FLO8"/>
    <property type="match status" value="1"/>
</dbReference>
<feature type="region of interest" description="Disordered" evidence="1">
    <location>
        <begin position="125"/>
        <end position="146"/>
    </location>
</feature>
<dbReference type="AlphaFoldDB" id="A0A8S9L755"/>
<reference evidence="2" key="1">
    <citation type="submission" date="2019-12" db="EMBL/GenBank/DDBJ databases">
        <title>Genome sequencing and annotation of Brassica cretica.</title>
        <authorList>
            <person name="Studholme D.J."/>
            <person name="Sarris P.F."/>
        </authorList>
    </citation>
    <scope>NUCLEOTIDE SEQUENCE</scope>
    <source>
        <strain evidence="2">PFS-102/07</strain>
        <tissue evidence="2">Leaf</tissue>
    </source>
</reference>
<evidence type="ECO:0000313" key="2">
    <source>
        <dbReference type="EMBL" id="KAF2601757.1"/>
    </source>
</evidence>
<comment type="caution">
    <text evidence="2">The sequence shown here is derived from an EMBL/GenBank/DDBJ whole genome shotgun (WGS) entry which is preliminary data.</text>
</comment>
<proteinExistence type="predicted"/>
<sequence>MPSQVAAKMYEERMKQPNAMNTETSQPHMDARMALFKSGANHHGQMVQGNHQGGVSAALQQLQSRSQQTPEIRIESNLGASPRQLPVDPSTVYGQGILQSKPGMGNAGLNPGVGALPLKGWPLTNSEEDKGFLGIPSEYSEEIPRN</sequence>
<name>A0A8S9L755_BRACR</name>
<feature type="compositionally biased region" description="Low complexity" evidence="1">
    <location>
        <begin position="56"/>
        <end position="68"/>
    </location>
</feature>
<evidence type="ECO:0000256" key="1">
    <source>
        <dbReference type="SAM" id="MobiDB-lite"/>
    </source>
</evidence>
<feature type="region of interest" description="Disordered" evidence="1">
    <location>
        <begin position="1"/>
        <end position="25"/>
    </location>
</feature>
<dbReference type="EMBL" id="QGKY02000094">
    <property type="protein sequence ID" value="KAF2601757.1"/>
    <property type="molecule type" value="Genomic_DNA"/>
</dbReference>
<accession>A0A8S9L755</accession>
<protein>
    <submittedName>
        <fullName evidence="2">Uncharacterized protein</fullName>
    </submittedName>
</protein>
<dbReference type="InterPro" id="IPR044716">
    <property type="entry name" value="LEUNIG-like"/>
</dbReference>
<dbReference type="PANTHER" id="PTHR44376:SF9">
    <property type="entry name" value="TRANSCRIPTIONAL COREPRESSOR LEUNIG_HOMOLOG"/>
    <property type="match status" value="1"/>
</dbReference>
<feature type="region of interest" description="Disordered" evidence="1">
    <location>
        <begin position="43"/>
        <end position="70"/>
    </location>
</feature>